<feature type="domain" description="Amidase" evidence="2">
    <location>
        <begin position="58"/>
        <end position="453"/>
    </location>
</feature>
<dbReference type="PROSITE" id="PS00571">
    <property type="entry name" value="AMIDASES"/>
    <property type="match status" value="1"/>
</dbReference>
<evidence type="ECO:0000256" key="1">
    <source>
        <dbReference type="ARBA" id="ARBA00009199"/>
    </source>
</evidence>
<dbReference type="EMBL" id="CP012673">
    <property type="protein sequence ID" value="AUX44343.1"/>
    <property type="molecule type" value="Genomic_DNA"/>
</dbReference>
<dbReference type="Proteomes" id="UP000238348">
    <property type="component" value="Chromosome"/>
</dbReference>
<dbReference type="InterPro" id="IPR036928">
    <property type="entry name" value="AS_sf"/>
</dbReference>
<dbReference type="InterPro" id="IPR000120">
    <property type="entry name" value="Amidase"/>
</dbReference>
<dbReference type="RefSeq" id="WP_104982882.1">
    <property type="nucleotide sequence ID" value="NZ_CP012673.1"/>
</dbReference>
<dbReference type="InterPro" id="IPR020556">
    <property type="entry name" value="Amidase_CS"/>
</dbReference>
<evidence type="ECO:0000313" key="4">
    <source>
        <dbReference type="Proteomes" id="UP000238348"/>
    </source>
</evidence>
<evidence type="ECO:0000313" key="3">
    <source>
        <dbReference type="EMBL" id="AUX44343.1"/>
    </source>
</evidence>
<dbReference type="Pfam" id="PF01425">
    <property type="entry name" value="Amidase"/>
    <property type="match status" value="1"/>
</dbReference>
<comment type="similarity">
    <text evidence="1">Belongs to the amidase family.</text>
</comment>
<dbReference type="PANTHER" id="PTHR11895:SF7">
    <property type="entry name" value="GLUTAMYL-TRNA(GLN) AMIDOTRANSFERASE SUBUNIT A, MITOCHONDRIAL"/>
    <property type="match status" value="1"/>
</dbReference>
<dbReference type="PANTHER" id="PTHR11895">
    <property type="entry name" value="TRANSAMIDASE"/>
    <property type="match status" value="1"/>
</dbReference>
<keyword evidence="3" id="KW-0378">Hydrolase</keyword>
<dbReference type="EC" id="3.5.1.4" evidence="3"/>
<gene>
    <name evidence="3" type="ORF">SOCE26_058070</name>
</gene>
<proteinExistence type="inferred from homology"/>
<dbReference type="InterPro" id="IPR023631">
    <property type="entry name" value="Amidase_dom"/>
</dbReference>
<dbReference type="SUPFAM" id="SSF75304">
    <property type="entry name" value="Amidase signature (AS) enzymes"/>
    <property type="match status" value="1"/>
</dbReference>
<dbReference type="OrthoDB" id="9811471at2"/>
<evidence type="ECO:0000259" key="2">
    <source>
        <dbReference type="Pfam" id="PF01425"/>
    </source>
</evidence>
<dbReference type="AlphaFoldDB" id="A0A2L0EYH5"/>
<protein>
    <submittedName>
        <fullName evidence="3">Amidase</fullName>
        <ecNumber evidence="3">3.5.1.4</ecNumber>
    </submittedName>
</protein>
<organism evidence="3 4">
    <name type="scientific">Sorangium cellulosum</name>
    <name type="common">Polyangium cellulosum</name>
    <dbReference type="NCBI Taxonomy" id="56"/>
    <lineage>
        <taxon>Bacteria</taxon>
        <taxon>Pseudomonadati</taxon>
        <taxon>Myxococcota</taxon>
        <taxon>Polyangia</taxon>
        <taxon>Polyangiales</taxon>
        <taxon>Polyangiaceae</taxon>
        <taxon>Sorangium</taxon>
    </lineage>
</organism>
<dbReference type="GO" id="GO:0004040">
    <property type="term" value="F:amidase activity"/>
    <property type="evidence" value="ECO:0007669"/>
    <property type="project" value="UniProtKB-EC"/>
</dbReference>
<reference evidence="3 4" key="1">
    <citation type="submission" date="2015-09" db="EMBL/GenBank/DDBJ databases">
        <title>Sorangium comparison.</title>
        <authorList>
            <person name="Zaburannyi N."/>
            <person name="Bunk B."/>
            <person name="Overmann J."/>
            <person name="Mueller R."/>
        </authorList>
    </citation>
    <scope>NUCLEOTIDE SEQUENCE [LARGE SCALE GENOMIC DNA]</scope>
    <source>
        <strain evidence="3 4">So ce26</strain>
    </source>
</reference>
<dbReference type="Gene3D" id="3.90.1300.10">
    <property type="entry name" value="Amidase signature (AS) domain"/>
    <property type="match status" value="1"/>
</dbReference>
<accession>A0A2L0EYH5</accession>
<name>A0A2L0EYH5_SORCE</name>
<sequence length="477" mass="50240">MKLSDYAERDATGLAQLIAAREVSAAEVQRAGREAVEQVNPALNALVGDLFDAPLACEADGPFRGVPFAIKDLAIHAAGVPTRLGSRLTGPGIPFPHDTELMARFRRAGLATLGRTATPEFGFNASTESRANGPTRNPWDVARTAGGSSGGSAALVAARALPVAHANDGGGSIRIPAGWCGLVGLKPTRGRTPPGPDFDEMLSGLAVEFALTRTVRDAAALLDAVQGAGVGDKFEIAPPRRPYAEEIGAPPGRLRVAVTTRSWSGSPVDPEHVQAAVAVGRELASLGHVVEEASPPLDWELFLNSQLTIWTCFVAHGALTLSEALGVPLGPEVLEATTLASVEHARRLTAIDVYNAHQLCNTARRAVAAFFQHHDVLLTPTVATPPPPIGYLDADDARLGALGWLEKLFNVIPFTPLFNVTGQPAMSLPLGQTSAGLPIGIQLVGRYGDEATLFQMAAQLEQVMPWQQRRPGAVVVR</sequence>